<keyword evidence="4 5" id="KW-0472">Membrane</keyword>
<gene>
    <name evidence="6" type="ORF">BED41_03595</name>
</gene>
<organism evidence="6 7">
    <name type="scientific">Cloacibacillus porcorum</name>
    <dbReference type="NCBI Taxonomy" id="1197717"/>
    <lineage>
        <taxon>Bacteria</taxon>
        <taxon>Thermotogati</taxon>
        <taxon>Synergistota</taxon>
        <taxon>Synergistia</taxon>
        <taxon>Synergistales</taxon>
        <taxon>Synergistaceae</taxon>
        <taxon>Cloacibacillus</taxon>
    </lineage>
</organism>
<proteinExistence type="predicted"/>
<dbReference type="AlphaFoldDB" id="A0A1B2I2Q7"/>
<evidence type="ECO:0000256" key="2">
    <source>
        <dbReference type="ARBA" id="ARBA00022692"/>
    </source>
</evidence>
<feature type="transmembrane region" description="Helical" evidence="5">
    <location>
        <begin position="38"/>
        <end position="59"/>
    </location>
</feature>
<evidence type="ECO:0000256" key="4">
    <source>
        <dbReference type="ARBA" id="ARBA00023136"/>
    </source>
</evidence>
<reference evidence="6" key="1">
    <citation type="submission" date="2016-08" db="EMBL/GenBank/DDBJ databases">
        <title>Complete genome of Cloacibacillus porcorum.</title>
        <authorList>
            <person name="Looft T."/>
            <person name="Bayles D.O."/>
            <person name="Alt D.P."/>
        </authorList>
    </citation>
    <scope>NUCLEOTIDE SEQUENCE [LARGE SCALE GENOMIC DNA]</scope>
    <source>
        <strain evidence="6">CL-84</strain>
    </source>
</reference>
<dbReference type="EMBL" id="CP016757">
    <property type="protein sequence ID" value="ANZ44254.1"/>
    <property type="molecule type" value="Genomic_DNA"/>
</dbReference>
<keyword evidence="2 5" id="KW-0812">Transmembrane</keyword>
<keyword evidence="3 5" id="KW-1133">Transmembrane helix</keyword>
<name>A0A1B2I2Q7_9BACT</name>
<evidence type="ECO:0008006" key="8">
    <source>
        <dbReference type="Google" id="ProtNLM"/>
    </source>
</evidence>
<accession>A0A1B2I2Q7</accession>
<comment type="subcellular location">
    <subcellularLocation>
        <location evidence="1">Membrane</location>
        <topology evidence="1">Multi-pass membrane protein</topology>
    </subcellularLocation>
</comment>
<evidence type="ECO:0000256" key="5">
    <source>
        <dbReference type="SAM" id="Phobius"/>
    </source>
</evidence>
<dbReference type="STRING" id="1197717.BED41_03595"/>
<feature type="transmembrane region" description="Helical" evidence="5">
    <location>
        <begin position="65"/>
        <end position="82"/>
    </location>
</feature>
<dbReference type="GeneID" id="83056936"/>
<evidence type="ECO:0000256" key="1">
    <source>
        <dbReference type="ARBA" id="ARBA00004141"/>
    </source>
</evidence>
<dbReference type="Pfam" id="PF04172">
    <property type="entry name" value="LrgB"/>
    <property type="match status" value="1"/>
</dbReference>
<dbReference type="Proteomes" id="UP000093044">
    <property type="component" value="Chromosome"/>
</dbReference>
<sequence>MMEFLSSSSYFGLALSVGAYILGSAVRRRWNYAILNPLLLAIVLIILLLSLCGIPYRSYDRGAKYLSYFLTPATVCLALPLYRQLHLLKKHAAAILCGISAGVAASAASILVMVRCLGLSHTVYVTLLPKSITTAIGMGVSAEAGGIVTITVISIVITGILGNIIAEPVTGLFRITDPVAKGLAIGTSAHAIGTVKALEMGEVEGAMSSLAVAVAGLVTVLVVPFAAGLY</sequence>
<evidence type="ECO:0000313" key="7">
    <source>
        <dbReference type="Proteomes" id="UP000093044"/>
    </source>
</evidence>
<dbReference type="KEGG" id="cpor:BED41_03595"/>
<feature type="transmembrane region" description="Helical" evidence="5">
    <location>
        <begin position="206"/>
        <end position="227"/>
    </location>
</feature>
<evidence type="ECO:0000313" key="6">
    <source>
        <dbReference type="EMBL" id="ANZ44254.1"/>
    </source>
</evidence>
<dbReference type="OrthoDB" id="9811701at2"/>
<feature type="transmembrane region" description="Helical" evidence="5">
    <location>
        <begin position="6"/>
        <end position="26"/>
    </location>
</feature>
<dbReference type="GO" id="GO:0016020">
    <property type="term" value="C:membrane"/>
    <property type="evidence" value="ECO:0007669"/>
    <property type="project" value="UniProtKB-SubCell"/>
</dbReference>
<keyword evidence="7" id="KW-1185">Reference proteome</keyword>
<feature type="transmembrane region" description="Helical" evidence="5">
    <location>
        <begin position="144"/>
        <end position="166"/>
    </location>
</feature>
<evidence type="ECO:0000256" key="3">
    <source>
        <dbReference type="ARBA" id="ARBA00022989"/>
    </source>
</evidence>
<dbReference type="PANTHER" id="PTHR30249:SF0">
    <property type="entry name" value="PLASTIDAL GLYCOLATE_GLYCERATE TRANSLOCATOR 1, CHLOROPLASTIC"/>
    <property type="match status" value="1"/>
</dbReference>
<dbReference type="InterPro" id="IPR007300">
    <property type="entry name" value="CidB/LrgB"/>
</dbReference>
<feature type="transmembrane region" description="Helical" evidence="5">
    <location>
        <begin position="94"/>
        <end position="124"/>
    </location>
</feature>
<dbReference type="PANTHER" id="PTHR30249">
    <property type="entry name" value="PUTATIVE SEROTONIN TRANSPORTER"/>
    <property type="match status" value="1"/>
</dbReference>
<dbReference type="RefSeq" id="WP_066743200.1">
    <property type="nucleotide sequence ID" value="NZ_CP016757.1"/>
</dbReference>
<protein>
    <recommendedName>
        <fullName evidence="8">CidB/LrgB family autolysis modulator</fullName>
    </recommendedName>
</protein>